<dbReference type="AlphaFoldDB" id="A0A2H3BEM5"/>
<accession>A0A2H3BEM5</accession>
<protein>
    <submittedName>
        <fullName evidence="1">Uncharacterized protein</fullName>
    </submittedName>
</protein>
<reference evidence="2" key="1">
    <citation type="journal article" date="2017" name="Nat. Ecol. Evol.">
        <title>Genome expansion and lineage-specific genetic innovations in the forest pathogenic fungi Armillaria.</title>
        <authorList>
            <person name="Sipos G."/>
            <person name="Prasanna A.N."/>
            <person name="Walter M.C."/>
            <person name="O'Connor E."/>
            <person name="Balint B."/>
            <person name="Krizsan K."/>
            <person name="Kiss B."/>
            <person name="Hess J."/>
            <person name="Varga T."/>
            <person name="Slot J."/>
            <person name="Riley R."/>
            <person name="Boka B."/>
            <person name="Rigling D."/>
            <person name="Barry K."/>
            <person name="Lee J."/>
            <person name="Mihaltcheva S."/>
            <person name="LaButti K."/>
            <person name="Lipzen A."/>
            <person name="Waldron R."/>
            <person name="Moloney N.M."/>
            <person name="Sperisen C."/>
            <person name="Kredics L."/>
            <person name="Vagvoelgyi C."/>
            <person name="Patrignani A."/>
            <person name="Fitzpatrick D."/>
            <person name="Nagy I."/>
            <person name="Doyle S."/>
            <person name="Anderson J.B."/>
            <person name="Grigoriev I.V."/>
            <person name="Gueldener U."/>
            <person name="Muensterkoetter M."/>
            <person name="Nagy L.G."/>
        </authorList>
    </citation>
    <scope>NUCLEOTIDE SEQUENCE [LARGE SCALE GENOMIC DNA]</scope>
    <source>
        <strain evidence="2">28-4</strain>
    </source>
</reference>
<dbReference type="Proteomes" id="UP000218334">
    <property type="component" value="Unassembled WGS sequence"/>
</dbReference>
<keyword evidence="2" id="KW-1185">Reference proteome</keyword>
<evidence type="ECO:0000313" key="2">
    <source>
        <dbReference type="Proteomes" id="UP000218334"/>
    </source>
</evidence>
<evidence type="ECO:0000313" key="1">
    <source>
        <dbReference type="EMBL" id="PBK62273.1"/>
    </source>
</evidence>
<gene>
    <name evidence="1" type="ORF">ARMSODRAFT_610134</name>
</gene>
<dbReference type="EMBL" id="KZ293468">
    <property type="protein sequence ID" value="PBK62273.1"/>
    <property type="molecule type" value="Genomic_DNA"/>
</dbReference>
<sequence>MMLSCSTTMISSSRVATNRTRWHYLPLITSLLSRLIHSGLAQMKRKCCLPSSKGIAYSVYMRPPLSQCWYAVSTLQRILLWSSFHTSVPGPFDG</sequence>
<name>A0A2H3BEM5_9AGAR</name>
<proteinExistence type="predicted"/>
<organism evidence="1 2">
    <name type="scientific">Armillaria solidipes</name>
    <dbReference type="NCBI Taxonomy" id="1076256"/>
    <lineage>
        <taxon>Eukaryota</taxon>
        <taxon>Fungi</taxon>
        <taxon>Dikarya</taxon>
        <taxon>Basidiomycota</taxon>
        <taxon>Agaricomycotina</taxon>
        <taxon>Agaricomycetes</taxon>
        <taxon>Agaricomycetidae</taxon>
        <taxon>Agaricales</taxon>
        <taxon>Marasmiineae</taxon>
        <taxon>Physalacriaceae</taxon>
        <taxon>Armillaria</taxon>
    </lineage>
</organism>